<dbReference type="InterPro" id="IPR026032">
    <property type="entry name" value="HcaT-like"/>
</dbReference>
<dbReference type="AlphaFoldDB" id="A0AAN2BJ95"/>
<dbReference type="InterPro" id="IPR036259">
    <property type="entry name" value="MFS_trans_sf"/>
</dbReference>
<feature type="transmembrane region" description="Helical" evidence="8">
    <location>
        <begin position="158"/>
        <end position="181"/>
    </location>
</feature>
<keyword evidence="5 8" id="KW-0812">Transmembrane</keyword>
<dbReference type="NCBIfam" id="NF037955">
    <property type="entry name" value="mfs"/>
    <property type="match status" value="1"/>
</dbReference>
<feature type="transmembrane region" description="Helical" evidence="8">
    <location>
        <begin position="202"/>
        <end position="224"/>
    </location>
</feature>
<feature type="transmembrane region" description="Helical" evidence="8">
    <location>
        <begin position="357"/>
        <end position="377"/>
    </location>
</feature>
<evidence type="ECO:0000313" key="11">
    <source>
        <dbReference type="Proteomes" id="UP001320119"/>
    </source>
</evidence>
<keyword evidence="6 8" id="KW-1133">Transmembrane helix</keyword>
<feature type="domain" description="Major facilitator superfamily (MFS) profile" evidence="9">
    <location>
        <begin position="1"/>
        <end position="381"/>
    </location>
</feature>
<dbReference type="Gene3D" id="1.20.1250.20">
    <property type="entry name" value="MFS general substrate transporter like domains"/>
    <property type="match status" value="2"/>
</dbReference>
<dbReference type="PROSITE" id="PS50850">
    <property type="entry name" value="MFS"/>
    <property type="match status" value="1"/>
</dbReference>
<evidence type="ECO:0000256" key="4">
    <source>
        <dbReference type="ARBA" id="ARBA00022519"/>
    </source>
</evidence>
<feature type="transmembrane region" description="Helical" evidence="8">
    <location>
        <begin position="236"/>
        <end position="255"/>
    </location>
</feature>
<dbReference type="KEGG" id="marq:MARGE09_P0922"/>
<gene>
    <name evidence="10" type="ORF">MARGE09_P0922</name>
</gene>
<dbReference type="InterPro" id="IPR024989">
    <property type="entry name" value="MFS_assoc_dom"/>
</dbReference>
<dbReference type="EMBL" id="AP023086">
    <property type="protein sequence ID" value="BCD96722.1"/>
    <property type="molecule type" value="Genomic_DNA"/>
</dbReference>
<protein>
    <submittedName>
        <fullName evidence="10">MFS transporter, PPP family, 3-phenylpropionic acid transporter</fullName>
    </submittedName>
</protein>
<feature type="transmembrane region" description="Helical" evidence="8">
    <location>
        <begin position="267"/>
        <end position="287"/>
    </location>
</feature>
<feature type="transmembrane region" description="Helical" evidence="8">
    <location>
        <begin position="12"/>
        <end position="31"/>
    </location>
</feature>
<evidence type="ECO:0000256" key="6">
    <source>
        <dbReference type="ARBA" id="ARBA00022989"/>
    </source>
</evidence>
<dbReference type="GO" id="GO:0030395">
    <property type="term" value="F:lactose binding"/>
    <property type="evidence" value="ECO:0007669"/>
    <property type="project" value="TreeGrafter"/>
</dbReference>
<evidence type="ECO:0000256" key="2">
    <source>
        <dbReference type="ARBA" id="ARBA00022448"/>
    </source>
</evidence>
<dbReference type="PANTHER" id="PTHR23522">
    <property type="entry name" value="BLL5896 PROTEIN"/>
    <property type="match status" value="1"/>
</dbReference>
<proteinExistence type="predicted"/>
<dbReference type="InterPro" id="IPR020846">
    <property type="entry name" value="MFS_dom"/>
</dbReference>
<keyword evidence="7 8" id="KW-0472">Membrane</keyword>
<dbReference type="GO" id="GO:0015528">
    <property type="term" value="F:lactose:proton symporter activity"/>
    <property type="evidence" value="ECO:0007669"/>
    <property type="project" value="TreeGrafter"/>
</dbReference>
<organism evidence="10 11">
    <name type="scientific">Marinagarivorans cellulosilyticus</name>
    <dbReference type="NCBI Taxonomy" id="2721545"/>
    <lineage>
        <taxon>Bacteria</taxon>
        <taxon>Pseudomonadati</taxon>
        <taxon>Pseudomonadota</taxon>
        <taxon>Gammaproteobacteria</taxon>
        <taxon>Cellvibrionales</taxon>
        <taxon>Cellvibrionaceae</taxon>
        <taxon>Marinagarivorans</taxon>
    </lineage>
</organism>
<keyword evidence="3" id="KW-1003">Cell membrane</keyword>
<evidence type="ECO:0000256" key="1">
    <source>
        <dbReference type="ARBA" id="ARBA00004429"/>
    </source>
</evidence>
<keyword evidence="11" id="KW-1185">Reference proteome</keyword>
<feature type="transmembrane region" description="Helical" evidence="8">
    <location>
        <begin position="95"/>
        <end position="112"/>
    </location>
</feature>
<evidence type="ECO:0000313" key="10">
    <source>
        <dbReference type="EMBL" id="BCD96722.1"/>
    </source>
</evidence>
<keyword evidence="2" id="KW-0813">Transport</keyword>
<name>A0AAN2BJ95_9GAMM</name>
<feature type="transmembrane region" description="Helical" evidence="8">
    <location>
        <begin position="133"/>
        <end position="152"/>
    </location>
</feature>
<reference evidence="10 11" key="1">
    <citation type="journal article" date="2022" name="IScience">
        <title>An ultrasensitive nanofiber-based assay for enzymatic hydrolysis and deep-sea microbial degradation of cellulose.</title>
        <authorList>
            <person name="Tsudome M."/>
            <person name="Tachioka M."/>
            <person name="Miyazaki M."/>
            <person name="Uchimura K."/>
            <person name="Tsuda M."/>
            <person name="Takaki Y."/>
            <person name="Deguchi S."/>
        </authorList>
    </citation>
    <scope>NUCLEOTIDE SEQUENCE [LARGE SCALE GENOMIC DNA]</scope>
    <source>
        <strain evidence="10 11">GE09</strain>
    </source>
</reference>
<dbReference type="PIRSF" id="PIRSF004925">
    <property type="entry name" value="HcaT"/>
    <property type="match status" value="1"/>
</dbReference>
<dbReference type="PANTHER" id="PTHR23522:SF10">
    <property type="entry name" value="3-PHENYLPROPIONIC ACID TRANSPORTER-RELATED"/>
    <property type="match status" value="1"/>
</dbReference>
<evidence type="ECO:0000256" key="5">
    <source>
        <dbReference type="ARBA" id="ARBA00022692"/>
    </source>
</evidence>
<dbReference type="SUPFAM" id="SSF103473">
    <property type="entry name" value="MFS general substrate transporter"/>
    <property type="match status" value="1"/>
</dbReference>
<dbReference type="Proteomes" id="UP001320119">
    <property type="component" value="Chromosome"/>
</dbReference>
<evidence type="ECO:0000256" key="7">
    <source>
        <dbReference type="ARBA" id="ARBA00023136"/>
    </source>
</evidence>
<keyword evidence="4" id="KW-0997">Cell inner membrane</keyword>
<evidence type="ECO:0000259" key="9">
    <source>
        <dbReference type="PROSITE" id="PS50850"/>
    </source>
</evidence>
<feature type="transmembrane region" description="Helical" evidence="8">
    <location>
        <begin position="330"/>
        <end position="351"/>
    </location>
</feature>
<dbReference type="GO" id="GO:0005886">
    <property type="term" value="C:plasma membrane"/>
    <property type="evidence" value="ECO:0007669"/>
    <property type="project" value="UniProtKB-SubCell"/>
</dbReference>
<dbReference type="Pfam" id="PF12832">
    <property type="entry name" value="MFS_1_like"/>
    <property type="match status" value="1"/>
</dbReference>
<feature type="transmembrane region" description="Helical" evidence="8">
    <location>
        <begin position="37"/>
        <end position="60"/>
    </location>
</feature>
<evidence type="ECO:0000256" key="3">
    <source>
        <dbReference type="ARBA" id="ARBA00022475"/>
    </source>
</evidence>
<accession>A0AAN2BJ95</accession>
<feature type="transmembrane region" description="Helical" evidence="8">
    <location>
        <begin position="293"/>
        <end position="318"/>
    </location>
</feature>
<evidence type="ECO:0000256" key="8">
    <source>
        <dbReference type="SAM" id="Phobius"/>
    </source>
</evidence>
<sequence>MISGTPYWRLSAVYFGYFAVIGGISPYWSAYLDNIGFAPHVIGLLAAIPMITRLIAPYVWGVIADATGRRLWIIRVGVFGALISFTALLFSQNFWVLLIASFVFSFFWNAVLPQFEGLTLSHLGERAPLYSRIRLWGSIGFIVMVLALGILFDQVSINYLPFCLILGLILVSFVSCTLPDAPKVDRGSQKSLSMRAVLRKPTVAGFFIAVFLLQASHGVYYGFYTLHLQDYGYSRTVISLLWSVGVIAEIVLFVFASRLLVAVSLKLCLLMCFAVAAVRWLVIGLFADQIILLLIVQLGHAFTFGLVHAVAMTLVRNYFGDALQGRGQALYSAVGFGGGAAVGTYAAGWLWHLGGGITFIAASFMAILAFAVALFMMPANACESETLA</sequence>
<comment type="subcellular location">
    <subcellularLocation>
        <location evidence="1">Cell inner membrane</location>
        <topology evidence="1">Multi-pass membrane protein</topology>
    </subcellularLocation>
</comment>
<dbReference type="RefSeq" id="WP_236986212.1">
    <property type="nucleotide sequence ID" value="NZ_AP023086.1"/>
</dbReference>
<feature type="transmembrane region" description="Helical" evidence="8">
    <location>
        <begin position="72"/>
        <end position="89"/>
    </location>
</feature>